<name>A0A9Q0S1L2_9DIPT</name>
<organism evidence="4 5">
    <name type="scientific">Pseudolycoriella hygida</name>
    <dbReference type="NCBI Taxonomy" id="35572"/>
    <lineage>
        <taxon>Eukaryota</taxon>
        <taxon>Metazoa</taxon>
        <taxon>Ecdysozoa</taxon>
        <taxon>Arthropoda</taxon>
        <taxon>Hexapoda</taxon>
        <taxon>Insecta</taxon>
        <taxon>Pterygota</taxon>
        <taxon>Neoptera</taxon>
        <taxon>Endopterygota</taxon>
        <taxon>Diptera</taxon>
        <taxon>Nematocera</taxon>
        <taxon>Sciaroidea</taxon>
        <taxon>Sciaridae</taxon>
        <taxon>Pseudolycoriella</taxon>
    </lineage>
</organism>
<accession>A0A9Q0S1L2</accession>
<dbReference type="EMBL" id="WJQU01000002">
    <property type="protein sequence ID" value="KAJ6640603.1"/>
    <property type="molecule type" value="Genomic_DNA"/>
</dbReference>
<evidence type="ECO:0000256" key="2">
    <source>
        <dbReference type="SAM" id="SignalP"/>
    </source>
</evidence>
<dbReference type="Gene3D" id="3.40.50.1820">
    <property type="entry name" value="alpha/beta hydrolase"/>
    <property type="match status" value="1"/>
</dbReference>
<dbReference type="InterPro" id="IPR050309">
    <property type="entry name" value="Type-B_Carboxylest/Lipase"/>
</dbReference>
<comment type="caution">
    <text evidence="4">The sequence shown here is derived from an EMBL/GenBank/DDBJ whole genome shotgun (WGS) entry which is preliminary data.</text>
</comment>
<dbReference type="PROSITE" id="PS51257">
    <property type="entry name" value="PROKAR_LIPOPROTEIN"/>
    <property type="match status" value="1"/>
</dbReference>
<dbReference type="AlphaFoldDB" id="A0A9Q0S1L2"/>
<keyword evidence="1" id="KW-0325">Glycoprotein</keyword>
<dbReference type="InterPro" id="IPR002018">
    <property type="entry name" value="CarbesteraseB"/>
</dbReference>
<evidence type="ECO:0000259" key="3">
    <source>
        <dbReference type="Pfam" id="PF00135"/>
    </source>
</evidence>
<sequence>MKSKLNVFVNIIIACGCLYVASGRIVEIENGLIEGKKMVTRSGLSFYGFLGIPFAEPPLDDLRFREPVPKKRWDGILNCTAFGPMCMQPGEELSRSEDCLYLNVFTKNLSSNELKPVIAFIHGGGFSTGTAMIQGPEYLLDRDIVFVTFQYRLGSLGFMALETPEVSGNQGFKDQSLALKWIQKNIHHFAGDRNRVTLSGFSAGSLSVTAHMISPMSQGLFHNVIGVSGSIASQIQPVSNNIPFTKEVAVRVNCTVESIENMLDCLKNTHGEDIVKAENKVFTNFPCVMYTWWTPWVVEPELGQERFIIDDPNLLFREGQFSKVNAIMGLTANEFIEPATLLYDANATAYLNENWEEIAPTCFYFEGTEFTSSKEMAKILKKSYFPYHTIDIRSFNNLNNLFADSIIGFGVHKFVHLVNKFIDVYYYKFSYIGQSSFFYHPRNFPFGANHGDDTLYVLNYGWQEIDLEHPDGVIVERMSRIWEQFAWSGNPNNQTKEYLQDMIWPKHDDSTEWYLDIGKHLVEKNGLFLERFTVWDSFEKNVSLIFT</sequence>
<evidence type="ECO:0000313" key="5">
    <source>
        <dbReference type="Proteomes" id="UP001151699"/>
    </source>
</evidence>
<dbReference type="PANTHER" id="PTHR11559">
    <property type="entry name" value="CARBOXYLESTERASE"/>
    <property type="match status" value="1"/>
</dbReference>
<keyword evidence="2" id="KW-0732">Signal</keyword>
<evidence type="ECO:0000313" key="4">
    <source>
        <dbReference type="EMBL" id="KAJ6640603.1"/>
    </source>
</evidence>
<reference evidence="4" key="1">
    <citation type="submission" date="2022-07" db="EMBL/GenBank/DDBJ databases">
        <authorList>
            <person name="Trinca V."/>
            <person name="Uliana J.V.C."/>
            <person name="Torres T.T."/>
            <person name="Ward R.J."/>
            <person name="Monesi N."/>
        </authorList>
    </citation>
    <scope>NUCLEOTIDE SEQUENCE</scope>
    <source>
        <strain evidence="4">HSMRA1968</strain>
        <tissue evidence="4">Whole embryos</tissue>
    </source>
</reference>
<feature type="signal peptide" evidence="2">
    <location>
        <begin position="1"/>
        <end position="23"/>
    </location>
</feature>
<feature type="domain" description="Carboxylesterase type B" evidence="3">
    <location>
        <begin position="24"/>
        <end position="534"/>
    </location>
</feature>
<dbReference type="InterPro" id="IPR029058">
    <property type="entry name" value="AB_hydrolase_fold"/>
</dbReference>
<dbReference type="OrthoDB" id="19653at2759"/>
<dbReference type="Proteomes" id="UP001151699">
    <property type="component" value="Chromosome B"/>
</dbReference>
<evidence type="ECO:0000256" key="1">
    <source>
        <dbReference type="ARBA" id="ARBA00023180"/>
    </source>
</evidence>
<dbReference type="SUPFAM" id="SSF53474">
    <property type="entry name" value="alpha/beta-Hydrolases"/>
    <property type="match status" value="1"/>
</dbReference>
<keyword evidence="5" id="KW-1185">Reference proteome</keyword>
<gene>
    <name evidence="4" type="primary">ESTE_1</name>
    <name evidence="4" type="ORF">Bhyg_05534</name>
</gene>
<proteinExistence type="predicted"/>
<protein>
    <submittedName>
        <fullName evidence="4">Esterase E4</fullName>
    </submittedName>
</protein>
<feature type="chain" id="PRO_5040188614" evidence="2">
    <location>
        <begin position="24"/>
        <end position="547"/>
    </location>
</feature>
<dbReference type="Pfam" id="PF00135">
    <property type="entry name" value="COesterase"/>
    <property type="match status" value="1"/>
</dbReference>